<evidence type="ECO:0000313" key="1">
    <source>
        <dbReference type="EMBL" id="KAF3215786.1"/>
    </source>
</evidence>
<dbReference type="EMBL" id="WIWT01000018">
    <property type="protein sequence ID" value="KAF3215786.1"/>
    <property type="molecule type" value="Genomic_DNA"/>
</dbReference>
<evidence type="ECO:0000313" key="4">
    <source>
        <dbReference type="Proteomes" id="UP000614610"/>
    </source>
</evidence>
<organism evidence="1 4">
    <name type="scientific">Orbilia oligospora</name>
    <name type="common">Nematode-trapping fungus</name>
    <name type="synonym">Arthrobotrys oligospora</name>
    <dbReference type="NCBI Taxonomy" id="2813651"/>
    <lineage>
        <taxon>Eukaryota</taxon>
        <taxon>Fungi</taxon>
        <taxon>Dikarya</taxon>
        <taxon>Ascomycota</taxon>
        <taxon>Pezizomycotina</taxon>
        <taxon>Orbiliomycetes</taxon>
        <taxon>Orbiliales</taxon>
        <taxon>Orbiliaceae</taxon>
        <taxon>Orbilia</taxon>
    </lineage>
</organism>
<dbReference type="EMBL" id="WIPF01000013">
    <property type="protein sequence ID" value="KAF3229085.1"/>
    <property type="molecule type" value="Genomic_DNA"/>
</dbReference>
<accession>A0A6G1LRC3</accession>
<gene>
    <name evidence="2" type="ORF">TWF191_001639</name>
    <name evidence="1" type="ORF">TWF679_003634</name>
</gene>
<dbReference type="Proteomes" id="UP000614610">
    <property type="component" value="Unassembled WGS sequence"/>
</dbReference>
<dbReference type="AlphaFoldDB" id="A0A6G1LRC3"/>
<sequence>MENEWSKYAEKGVGTVVVHENLTSVKLFEVLFNISVSYTKTLTRKSSLDMYVEMGIEFAVEEKNMKWTKFVEKRIEPANAHGTLKCLVGSGPSPLWAPAPSSRAPALWSRRGPGTAVKILQLAGASRRDFLQRKKIAGEPISGGKVEMEEEDVGEE</sequence>
<reference evidence="1 3" key="1">
    <citation type="submission" date="2019-06" db="EMBL/GenBank/DDBJ databases">
        <authorList>
            <person name="Palmer J.M."/>
        </authorList>
    </citation>
    <scope>NUCLEOTIDE SEQUENCE</scope>
    <source>
        <strain evidence="2 3">TWF191</strain>
        <strain evidence="1">TWF679</strain>
    </source>
</reference>
<protein>
    <submittedName>
        <fullName evidence="1">Uncharacterized protein</fullName>
    </submittedName>
</protein>
<name>A0A6G1LRC3_ORBOL</name>
<comment type="caution">
    <text evidence="1">The sequence shown here is derived from an EMBL/GenBank/DDBJ whole genome shotgun (WGS) entry which is preliminary data.</text>
</comment>
<evidence type="ECO:0000313" key="3">
    <source>
        <dbReference type="Proteomes" id="UP000483672"/>
    </source>
</evidence>
<evidence type="ECO:0000313" key="2">
    <source>
        <dbReference type="EMBL" id="KAF3229085.1"/>
    </source>
</evidence>
<dbReference type="Proteomes" id="UP000483672">
    <property type="component" value="Unassembled WGS sequence"/>
</dbReference>
<proteinExistence type="predicted"/>
<dbReference type="OrthoDB" id="10418550at2759"/>